<comment type="caution">
    <text evidence="2">The sequence shown here is derived from an EMBL/GenBank/DDBJ whole genome shotgun (WGS) entry which is preliminary data.</text>
</comment>
<organism evidence="2 3">
    <name type="scientific">Penicillium malachiteum</name>
    <dbReference type="NCBI Taxonomy" id="1324776"/>
    <lineage>
        <taxon>Eukaryota</taxon>
        <taxon>Fungi</taxon>
        <taxon>Dikarya</taxon>
        <taxon>Ascomycota</taxon>
        <taxon>Pezizomycotina</taxon>
        <taxon>Eurotiomycetes</taxon>
        <taxon>Eurotiomycetidae</taxon>
        <taxon>Eurotiales</taxon>
        <taxon>Aspergillaceae</taxon>
        <taxon>Penicillium</taxon>
    </lineage>
</organism>
<accession>A0AAD6N110</accession>
<dbReference type="PANTHER" id="PTHR33365">
    <property type="entry name" value="YALI0B05434P"/>
    <property type="match status" value="1"/>
</dbReference>
<name>A0AAD6N110_9EURO</name>
<gene>
    <name evidence="2" type="ORF">N7493_000628</name>
</gene>
<protein>
    <recommendedName>
        <fullName evidence="4">Tat pathway signal sequence</fullName>
    </recommendedName>
</protein>
<evidence type="ECO:0000256" key="1">
    <source>
        <dbReference type="ARBA" id="ARBA00035112"/>
    </source>
</evidence>
<dbReference type="Pfam" id="PF11807">
    <property type="entry name" value="UstYa"/>
    <property type="match status" value="1"/>
</dbReference>
<reference evidence="2" key="1">
    <citation type="journal article" date="2023" name="IMA Fungus">
        <title>Comparative genomic study of the Penicillium genus elucidates a diverse pangenome and 15 lateral gene transfer events.</title>
        <authorList>
            <person name="Petersen C."/>
            <person name="Sorensen T."/>
            <person name="Nielsen M.R."/>
            <person name="Sondergaard T.E."/>
            <person name="Sorensen J.L."/>
            <person name="Fitzpatrick D.A."/>
            <person name="Frisvad J.C."/>
            <person name="Nielsen K.L."/>
        </authorList>
    </citation>
    <scope>NUCLEOTIDE SEQUENCE</scope>
    <source>
        <strain evidence="2">IBT 17514</strain>
    </source>
</reference>
<proteinExistence type="inferred from homology"/>
<comment type="similarity">
    <text evidence="1">Belongs to the ustYa family.</text>
</comment>
<evidence type="ECO:0000313" key="2">
    <source>
        <dbReference type="EMBL" id="KAJ5740756.1"/>
    </source>
</evidence>
<dbReference type="GO" id="GO:0043386">
    <property type="term" value="P:mycotoxin biosynthetic process"/>
    <property type="evidence" value="ECO:0007669"/>
    <property type="project" value="InterPro"/>
</dbReference>
<keyword evidence="3" id="KW-1185">Reference proteome</keyword>
<dbReference type="EMBL" id="JAQJAN010000001">
    <property type="protein sequence ID" value="KAJ5740756.1"/>
    <property type="molecule type" value="Genomic_DNA"/>
</dbReference>
<evidence type="ECO:0008006" key="4">
    <source>
        <dbReference type="Google" id="ProtNLM"/>
    </source>
</evidence>
<evidence type="ECO:0000313" key="3">
    <source>
        <dbReference type="Proteomes" id="UP001215712"/>
    </source>
</evidence>
<dbReference type="InterPro" id="IPR021765">
    <property type="entry name" value="UstYa-like"/>
</dbReference>
<dbReference type="Proteomes" id="UP001215712">
    <property type="component" value="Unassembled WGS sequence"/>
</dbReference>
<reference evidence="2" key="2">
    <citation type="submission" date="2023-01" db="EMBL/GenBank/DDBJ databases">
        <authorList>
            <person name="Petersen C."/>
        </authorList>
    </citation>
    <scope>NUCLEOTIDE SEQUENCE</scope>
    <source>
        <strain evidence="2">IBT 17514</strain>
    </source>
</reference>
<sequence>MIKGKSSELKDLDQGSEERLLAEEEGVPWTKDGGFSPCGSFAVVFTRFLAICVLFMSAPVLKETGVEFITQGFNGSLLKENIFRQDASPEVDAAWESLGVNYRAIRVAAEDAQESGIAVDQVKINPKYGGGFPANVEGMHHLHCLDLLRQSLYYNYDYYHSKGEGAFSNSDYIVRHHVSHCLDILRQQLMCTVDTGIFGQVWIHPENPEPYVDFNTQHRCKNFEKVRHWAEMNQLPTDLPNDFLIPPTQHDTIYDEMP</sequence>
<dbReference type="PANTHER" id="PTHR33365:SF13">
    <property type="entry name" value="TAT PATHWAY SIGNAL SEQUENCE"/>
    <property type="match status" value="1"/>
</dbReference>
<dbReference type="AlphaFoldDB" id="A0AAD6N110"/>